<evidence type="ECO:0000313" key="3">
    <source>
        <dbReference type="Proteomes" id="UP000178908"/>
    </source>
</evidence>
<evidence type="ECO:0000256" key="1">
    <source>
        <dbReference type="SAM" id="Phobius"/>
    </source>
</evidence>
<evidence type="ECO:0000313" key="2">
    <source>
        <dbReference type="EMBL" id="OGN09142.1"/>
    </source>
</evidence>
<proteinExistence type="predicted"/>
<dbReference type="EMBL" id="MGJO01000030">
    <property type="protein sequence ID" value="OGN09142.1"/>
    <property type="molecule type" value="Genomic_DNA"/>
</dbReference>
<protein>
    <recommendedName>
        <fullName evidence="4">DUF4145 domain-containing protein</fullName>
    </recommendedName>
</protein>
<comment type="caution">
    <text evidence="2">The sequence shown here is derived from an EMBL/GenBank/DDBJ whole genome shotgun (WGS) entry which is preliminary data.</text>
</comment>
<accession>A0A1F8F7M5</accession>
<sequence>MLDIDFTELVRRLKFTSILLSFLFGFAFVYFMVKFRGLVKIKMQINKLLNPPESAKGGALNSKWEEIVRHSESTREAEWKLAIIEADTLVDDILKSANYPGDTMGERLTNIERGQLLSLDGLWEAHKIRNKLAHDVDYFLRYAEARRAITLYEAALKELDALG</sequence>
<reference evidence="2 3" key="1">
    <citation type="journal article" date="2016" name="Nat. Commun.">
        <title>Thousands of microbial genomes shed light on interconnected biogeochemical processes in an aquifer system.</title>
        <authorList>
            <person name="Anantharaman K."/>
            <person name="Brown C.T."/>
            <person name="Hug L.A."/>
            <person name="Sharon I."/>
            <person name="Castelle C.J."/>
            <person name="Probst A.J."/>
            <person name="Thomas B.C."/>
            <person name="Singh A."/>
            <person name="Wilkins M.J."/>
            <person name="Karaoz U."/>
            <person name="Brodie E.L."/>
            <person name="Williams K.H."/>
            <person name="Hubbard S.S."/>
            <person name="Banfield J.F."/>
        </authorList>
    </citation>
    <scope>NUCLEOTIDE SEQUENCE [LARGE SCALE GENOMIC DNA]</scope>
</reference>
<evidence type="ECO:0008006" key="4">
    <source>
        <dbReference type="Google" id="ProtNLM"/>
    </source>
</evidence>
<keyword evidence="1" id="KW-1133">Transmembrane helix</keyword>
<dbReference type="AlphaFoldDB" id="A0A1F8F7M5"/>
<dbReference type="Proteomes" id="UP000178908">
    <property type="component" value="Unassembled WGS sequence"/>
</dbReference>
<gene>
    <name evidence="2" type="ORF">A3C61_02350</name>
</gene>
<keyword evidence="1" id="KW-0812">Transmembrane</keyword>
<organism evidence="2 3">
    <name type="scientific">Candidatus Yanofskybacteria bacterium RIFCSPHIGHO2_02_FULL_39_10</name>
    <dbReference type="NCBI Taxonomy" id="1802674"/>
    <lineage>
        <taxon>Bacteria</taxon>
        <taxon>Candidatus Yanofskyibacteriota</taxon>
    </lineage>
</organism>
<keyword evidence="1" id="KW-0472">Membrane</keyword>
<name>A0A1F8F7M5_9BACT</name>
<feature type="transmembrane region" description="Helical" evidence="1">
    <location>
        <begin position="15"/>
        <end position="33"/>
    </location>
</feature>